<dbReference type="Pfam" id="PF09991">
    <property type="entry name" value="DUF2232"/>
    <property type="match status" value="1"/>
</dbReference>
<sequence length="331" mass="36578">MEEKNKSKSIVEAGIMSAITFVLMMLTSLPGIGTIISFAIPIPIALLYLKYNLKTSICSIVISGILIGFFMGSIYGIQLAVTNGIIGLVLGTCVKKKFSGIKSFIYLIVANTIGVLIEIALLFSVFTGITFNQYINELVNVFNEAAKISEQMMGSSQANNQMIELMKSMDASFIINMIPMVLVVVIIMRAFLSYTVGKYIINKLGFKLNSLPPFSKWFFNPILIAAVVLINLFVMLLVSKGLISNKGIYMLTLNLLFAMLIIQGLAVVSNLLKYRYRFSNFLIVFISILMVTSIPQLFGILGLIDVLIDIRGVDPNSLGSYIKEKLKKKVQ</sequence>
<dbReference type="PANTHER" id="PTHR41324:SF1">
    <property type="entry name" value="DUF2232 DOMAIN-CONTAINING PROTEIN"/>
    <property type="match status" value="1"/>
</dbReference>
<evidence type="ECO:0000313" key="2">
    <source>
        <dbReference type="EMBL" id="ABG83039.1"/>
    </source>
</evidence>
<feature type="transmembrane region" description="Helical" evidence="1">
    <location>
        <begin position="217"/>
        <end position="236"/>
    </location>
</feature>
<dbReference type="KEGG" id="cpf:CPF_2974"/>
<dbReference type="InterPro" id="IPR018710">
    <property type="entry name" value="DUF2232"/>
</dbReference>
<dbReference type="HOGENOM" id="CLU_068641_2_0_9"/>
<evidence type="ECO:0000313" key="3">
    <source>
        <dbReference type="Proteomes" id="UP000001823"/>
    </source>
</evidence>
<keyword evidence="1" id="KW-0812">Transmembrane</keyword>
<feature type="transmembrane region" description="Helical" evidence="1">
    <location>
        <begin position="21"/>
        <end position="48"/>
    </location>
</feature>
<evidence type="ECO:0000256" key="1">
    <source>
        <dbReference type="SAM" id="Phobius"/>
    </source>
</evidence>
<keyword evidence="1" id="KW-1133">Transmembrane helix</keyword>
<dbReference type="STRING" id="195103.CPF_2974"/>
<keyword evidence="1" id="KW-0472">Membrane</keyword>
<dbReference type="eggNOG" id="COG4241">
    <property type="taxonomic scope" value="Bacteria"/>
</dbReference>
<feature type="transmembrane region" description="Helical" evidence="1">
    <location>
        <begin position="281"/>
        <end position="304"/>
    </location>
</feature>
<feature type="transmembrane region" description="Helical" evidence="1">
    <location>
        <begin position="248"/>
        <end position="269"/>
    </location>
</feature>
<dbReference type="PaxDb" id="195103-CPF_2974"/>
<protein>
    <submittedName>
        <fullName evidence="2">Membrane protein</fullName>
    </submittedName>
</protein>
<accession>A0A0H2YQ82</accession>
<dbReference type="PANTHER" id="PTHR41324">
    <property type="entry name" value="MEMBRANE PROTEIN-RELATED"/>
    <property type="match status" value="1"/>
</dbReference>
<dbReference type="EMBL" id="CP000246">
    <property type="protein sequence ID" value="ABG83039.1"/>
    <property type="molecule type" value="Genomic_DNA"/>
</dbReference>
<reference evidence="2 3" key="1">
    <citation type="journal article" date="2006" name="Genome Res.">
        <title>Skewed genomic variability in strains of the toxigenic bacterial pathogen, Clostridium perfringens.</title>
        <authorList>
            <person name="Myers G.S."/>
            <person name="Rasko D.A."/>
            <person name="Cheung J.K."/>
            <person name="Ravel J."/>
            <person name="Seshadri R."/>
            <person name="Deboy R.T."/>
            <person name="Ren Q."/>
            <person name="Varga J."/>
            <person name="Awad M.M."/>
            <person name="Brinkac L.M."/>
            <person name="Daugherty S.C."/>
            <person name="Haft D.H."/>
            <person name="Dodson R.J."/>
            <person name="Madupu R."/>
            <person name="Nelson W.C."/>
            <person name="Rosovitz M.J."/>
            <person name="Sullivan S.A."/>
            <person name="Khouri H."/>
            <person name="Dimitrov G.I."/>
            <person name="Watkins K.L."/>
            <person name="Mulligan S."/>
            <person name="Benton J."/>
            <person name="Radune D."/>
            <person name="Fisher D.J."/>
            <person name="Atkins H.S."/>
            <person name="Hiscox T."/>
            <person name="Jost B.H."/>
            <person name="Billington S.J."/>
            <person name="Songer J.G."/>
            <person name="McClane B.A."/>
            <person name="Titball R.W."/>
            <person name="Rood J.I."/>
            <person name="Melville S.B."/>
            <person name="Paulsen I.T."/>
        </authorList>
    </citation>
    <scope>NUCLEOTIDE SEQUENCE [LARGE SCALE GENOMIC DNA]</scope>
    <source>
        <strain evidence="3">ATCC 13124 / DSM 756 / JCM 1290 / NCIMB 6125 / NCTC 8237 / S 107 / Type A</strain>
    </source>
</reference>
<proteinExistence type="predicted"/>
<name>A0A0H2YQ82_CLOP1</name>
<feature type="transmembrane region" description="Helical" evidence="1">
    <location>
        <begin position="104"/>
        <end position="129"/>
    </location>
</feature>
<feature type="transmembrane region" description="Helical" evidence="1">
    <location>
        <begin position="60"/>
        <end position="92"/>
    </location>
</feature>
<keyword evidence="3" id="KW-1185">Reference proteome</keyword>
<feature type="transmembrane region" description="Helical" evidence="1">
    <location>
        <begin position="173"/>
        <end position="196"/>
    </location>
</feature>
<dbReference type="AlphaFoldDB" id="A0A0H2YQ82"/>
<dbReference type="RefSeq" id="WP_011591191.1">
    <property type="nucleotide sequence ID" value="NC_008261.1"/>
</dbReference>
<organism evidence="2 3">
    <name type="scientific">Clostridium perfringens (strain ATCC 13124 / DSM 756 / JCM 1290 / NCIMB 6125 / NCTC 8237 / Type A)</name>
    <dbReference type="NCBI Taxonomy" id="195103"/>
    <lineage>
        <taxon>Bacteria</taxon>
        <taxon>Bacillati</taxon>
        <taxon>Bacillota</taxon>
        <taxon>Clostridia</taxon>
        <taxon>Eubacteriales</taxon>
        <taxon>Clostridiaceae</taxon>
        <taxon>Clostridium</taxon>
    </lineage>
</organism>
<gene>
    <name evidence="2" type="ordered locus">CPF_2974</name>
</gene>
<dbReference type="Proteomes" id="UP000001823">
    <property type="component" value="Chromosome"/>
</dbReference>